<keyword evidence="3 6" id="KW-0460">Magnesium</keyword>
<evidence type="ECO:0000256" key="5">
    <source>
        <dbReference type="ARBA" id="ARBA00023239"/>
    </source>
</evidence>
<dbReference type="InterPro" id="IPR017945">
    <property type="entry name" value="DHBP_synth_RibB-like_a/b_dom"/>
</dbReference>
<dbReference type="UniPathway" id="UPA00275">
    <property type="reaction ID" value="UER00399"/>
</dbReference>
<keyword evidence="5 6" id="KW-0456">Lyase</keyword>
<dbReference type="Proteomes" id="UP000005233">
    <property type="component" value="Chromosome"/>
</dbReference>
<dbReference type="SUPFAM" id="SSF55821">
    <property type="entry name" value="YrdC/RibB"/>
    <property type="match status" value="1"/>
</dbReference>
<dbReference type="Gene3D" id="3.90.870.10">
    <property type="entry name" value="DHBP synthase"/>
    <property type="match status" value="1"/>
</dbReference>
<evidence type="ECO:0000256" key="3">
    <source>
        <dbReference type="ARBA" id="ARBA00022842"/>
    </source>
</evidence>
<gene>
    <name evidence="7" type="primary">ribB</name>
    <name evidence="7" type="ordered locus">Mtc_0176</name>
</gene>
<dbReference type="NCBIfam" id="TIGR00506">
    <property type="entry name" value="ribB"/>
    <property type="match status" value="1"/>
</dbReference>
<organism evidence="7 8">
    <name type="scientific">Methanocella conradii (strain DSM 24694 / JCM 17849 / CGMCC 1.5162 / HZ254)</name>
    <dbReference type="NCBI Taxonomy" id="1041930"/>
    <lineage>
        <taxon>Archaea</taxon>
        <taxon>Methanobacteriati</taxon>
        <taxon>Methanobacteriota</taxon>
        <taxon>Stenosarchaea group</taxon>
        <taxon>Methanomicrobia</taxon>
        <taxon>Methanocellales</taxon>
        <taxon>Methanocellaceae</taxon>
        <taxon>Methanocella</taxon>
    </lineage>
</organism>
<comment type="function">
    <text evidence="6">Catalyzes the conversion of D-ribulose 5-phosphate to formate and 3,4-dihydroxy-2-butanone 4-phosphate.</text>
</comment>
<dbReference type="eggNOG" id="arCOG01320">
    <property type="taxonomic scope" value="Archaea"/>
</dbReference>
<dbReference type="RefSeq" id="WP_014404786.1">
    <property type="nucleotide sequence ID" value="NC_017034.1"/>
</dbReference>
<dbReference type="KEGG" id="mez:Mtc_0176"/>
<reference evidence="7 8" key="1">
    <citation type="journal article" date="2012" name="J. Bacteriol.">
        <title>Complete genome sequence of a thermophilic methanogen, Methanocella conradii HZ254, isolated from Chinese rice field soil.</title>
        <authorList>
            <person name="Lu Z."/>
            <person name="Lu Y."/>
        </authorList>
    </citation>
    <scope>NUCLEOTIDE SEQUENCE [LARGE SCALE GENOMIC DNA]</scope>
    <source>
        <strain evidence="8">DSM 24694 / JCM 17849 / CGMCC 1.5162 / HZ254</strain>
    </source>
</reference>
<dbReference type="OrthoDB" id="25735at2157"/>
<evidence type="ECO:0000313" key="7">
    <source>
        <dbReference type="EMBL" id="AFC98947.1"/>
    </source>
</evidence>
<keyword evidence="4 6" id="KW-0464">Manganese</keyword>
<comment type="catalytic activity">
    <reaction evidence="6">
        <text>D-ribulose 5-phosphate = (2S)-2-hydroxy-3-oxobutyl phosphate + formate + H(+)</text>
        <dbReference type="Rhea" id="RHEA:18457"/>
        <dbReference type="ChEBI" id="CHEBI:15378"/>
        <dbReference type="ChEBI" id="CHEBI:15740"/>
        <dbReference type="ChEBI" id="CHEBI:58121"/>
        <dbReference type="ChEBI" id="CHEBI:58830"/>
        <dbReference type="EC" id="4.1.99.12"/>
    </reaction>
</comment>
<evidence type="ECO:0000256" key="6">
    <source>
        <dbReference type="RuleBase" id="RU003843"/>
    </source>
</evidence>
<dbReference type="AlphaFoldDB" id="H8I894"/>
<dbReference type="EMBL" id="CP003243">
    <property type="protein sequence ID" value="AFC98947.1"/>
    <property type="molecule type" value="Genomic_DNA"/>
</dbReference>
<dbReference type="GO" id="GO:0008686">
    <property type="term" value="F:3,4-dihydroxy-2-butanone-4-phosphate synthase activity"/>
    <property type="evidence" value="ECO:0007669"/>
    <property type="project" value="UniProtKB-EC"/>
</dbReference>
<dbReference type="GO" id="GO:0005829">
    <property type="term" value="C:cytosol"/>
    <property type="evidence" value="ECO:0007669"/>
    <property type="project" value="TreeGrafter"/>
</dbReference>
<dbReference type="PANTHER" id="PTHR21327:SF46">
    <property type="entry name" value="3,4-DIHYDROXY-2-BUTANONE 4-PHOSPHATE SYNTHASE"/>
    <property type="match status" value="1"/>
</dbReference>
<comment type="cofactor">
    <cofactor evidence="6">
        <name>Mg(2+)</name>
        <dbReference type="ChEBI" id="CHEBI:18420"/>
    </cofactor>
    <cofactor evidence="6">
        <name>Mn(2+)</name>
        <dbReference type="ChEBI" id="CHEBI:29035"/>
    </cofactor>
    <text evidence="6">Binds 2 divalent metal cations per subunit. Magnesium or manganese.</text>
</comment>
<comment type="subunit">
    <text evidence="6">Homodimer.</text>
</comment>
<protein>
    <recommendedName>
        <fullName evidence="6">3,4-dihydroxy-2-butanone 4-phosphate synthase</fullName>
        <shortName evidence="6">DHBP synthase</shortName>
        <ecNumber evidence="6">4.1.99.12</ecNumber>
    </recommendedName>
</protein>
<evidence type="ECO:0000313" key="8">
    <source>
        <dbReference type="Proteomes" id="UP000005233"/>
    </source>
</evidence>
<evidence type="ECO:0000256" key="1">
    <source>
        <dbReference type="ARBA" id="ARBA00022619"/>
    </source>
</evidence>
<keyword evidence="2 6" id="KW-0479">Metal-binding</keyword>
<dbReference type="GO" id="GO:0046872">
    <property type="term" value="F:metal ion binding"/>
    <property type="evidence" value="ECO:0007669"/>
    <property type="project" value="UniProtKB-KW"/>
</dbReference>
<dbReference type="STRING" id="1041930.Mtc_0176"/>
<dbReference type="EC" id="4.1.99.12" evidence="6"/>
<dbReference type="PANTHER" id="PTHR21327">
    <property type="entry name" value="GTP CYCLOHYDROLASE II-RELATED"/>
    <property type="match status" value="1"/>
</dbReference>
<keyword evidence="1 6" id="KW-0686">Riboflavin biosynthesis</keyword>
<keyword evidence="8" id="KW-1185">Reference proteome</keyword>
<accession>H8I894</accession>
<dbReference type="InterPro" id="IPR000422">
    <property type="entry name" value="DHBP_synthase_RibB"/>
</dbReference>
<evidence type="ECO:0000256" key="2">
    <source>
        <dbReference type="ARBA" id="ARBA00022723"/>
    </source>
</evidence>
<sequence length="231" mass="25337">MIQDAIKALQDGQPILLYDFDDREAETDIVIGAEFTTPKEVYRLRRDAGGLICTAIDPVACEKLGIPYMADVLRYAGNSGNGFKAIESIYERAGDIPYDSKSSFSLWVNHRKTFTGITDNDRSLTITKLAEATRKAMNGGHVNFGAEFRSPGHVPLLRAAPNLLKDRRGQTELSIVLARAAGITPAMVMCEMLDGETGRALGKKDAIAYGKRNGLVYVEGKEVVDYFKSIL</sequence>
<dbReference type="GeneID" id="11970937"/>
<comment type="similarity">
    <text evidence="6">Belongs to the DHBP synthase family.</text>
</comment>
<dbReference type="Pfam" id="PF00926">
    <property type="entry name" value="DHBP_synthase"/>
    <property type="match status" value="1"/>
</dbReference>
<proteinExistence type="inferred from homology"/>
<name>H8I894_METCZ</name>
<dbReference type="HOGENOM" id="CLU_020273_3_2_2"/>
<comment type="pathway">
    <text evidence="6">Cofactor biosynthesis; riboflavin biosynthesis; 2-hydroxy-3-oxobutyl phosphate from D-ribulose 5-phosphate: step 1/1.</text>
</comment>
<dbReference type="GO" id="GO:0009231">
    <property type="term" value="P:riboflavin biosynthetic process"/>
    <property type="evidence" value="ECO:0007669"/>
    <property type="project" value="UniProtKB-UniPathway"/>
</dbReference>
<evidence type="ECO:0000256" key="4">
    <source>
        <dbReference type="ARBA" id="ARBA00023211"/>
    </source>
</evidence>